<evidence type="ECO:0000313" key="3">
    <source>
        <dbReference type="EMBL" id="TEB23497.1"/>
    </source>
</evidence>
<dbReference type="OrthoDB" id="3176940at2759"/>
<evidence type="ECO:0000313" key="4">
    <source>
        <dbReference type="EMBL" id="TEB34820.1"/>
    </source>
</evidence>
<dbReference type="AlphaFoldDB" id="A0A4Y7SNP9"/>
<protein>
    <recommendedName>
        <fullName evidence="2">DUF6697 domain-containing protein</fullName>
    </recommendedName>
</protein>
<keyword evidence="5" id="KW-1185">Reference proteome</keyword>
<dbReference type="EMBL" id="QPFP01000008">
    <property type="protein sequence ID" value="TEB34820.1"/>
    <property type="molecule type" value="Genomic_DNA"/>
</dbReference>
<evidence type="ECO:0000313" key="5">
    <source>
        <dbReference type="Proteomes" id="UP000298030"/>
    </source>
</evidence>
<feature type="domain" description="DUF6697" evidence="2">
    <location>
        <begin position="34"/>
        <end position="224"/>
    </location>
</feature>
<dbReference type="STRING" id="71717.A0A4Y7SNP9"/>
<sequence length="284" mass="33312">MFGVDTILSRITRAGISLDLFPTNCEKSLQDVMVRRDFMVQTFGGNGRMTFPSISSSRVEGHGLNDFMYICPQWQPIAPEVPGAPGLWLTIDEYNRHGQTKRLFTRISRCPALWQYQGQYELRSAQKLTKEEWRKQPEILRNTWATEMCHQNWGIFMRTRIYGRKYWGRTPTKEECNDIAFQKLYEHIQKEDVALALTRGEETLAVYTMKCVGYDIRFQREVAERYARWEPEQEKEGLKRDQKRKNKADQATLTPPTKRQRLPPSYYGGEYDDLGDLSDLTDIE</sequence>
<gene>
    <name evidence="3" type="ORF">FA13DRAFT_1410648</name>
    <name evidence="4" type="ORF">FA13DRAFT_1422607</name>
</gene>
<dbReference type="InterPro" id="IPR046520">
    <property type="entry name" value="DUF6697"/>
</dbReference>
<reference evidence="3 5" key="1">
    <citation type="journal article" date="2019" name="Nat. Ecol. Evol.">
        <title>Megaphylogeny resolves global patterns of mushroom evolution.</title>
        <authorList>
            <person name="Varga T."/>
            <person name="Krizsan K."/>
            <person name="Foldi C."/>
            <person name="Dima B."/>
            <person name="Sanchez-Garcia M."/>
            <person name="Sanchez-Ramirez S."/>
            <person name="Szollosi G.J."/>
            <person name="Szarkandi J.G."/>
            <person name="Papp V."/>
            <person name="Albert L."/>
            <person name="Andreopoulos W."/>
            <person name="Angelini C."/>
            <person name="Antonin V."/>
            <person name="Barry K.W."/>
            <person name="Bougher N.L."/>
            <person name="Buchanan P."/>
            <person name="Buyck B."/>
            <person name="Bense V."/>
            <person name="Catcheside P."/>
            <person name="Chovatia M."/>
            <person name="Cooper J."/>
            <person name="Damon W."/>
            <person name="Desjardin D."/>
            <person name="Finy P."/>
            <person name="Geml J."/>
            <person name="Haridas S."/>
            <person name="Hughes K."/>
            <person name="Justo A."/>
            <person name="Karasinski D."/>
            <person name="Kautmanova I."/>
            <person name="Kiss B."/>
            <person name="Kocsube S."/>
            <person name="Kotiranta H."/>
            <person name="LaButti K.M."/>
            <person name="Lechner B.E."/>
            <person name="Liimatainen K."/>
            <person name="Lipzen A."/>
            <person name="Lukacs Z."/>
            <person name="Mihaltcheva S."/>
            <person name="Morgado L.N."/>
            <person name="Niskanen T."/>
            <person name="Noordeloos M.E."/>
            <person name="Ohm R.A."/>
            <person name="Ortiz-Santana B."/>
            <person name="Ovrebo C."/>
            <person name="Racz N."/>
            <person name="Riley R."/>
            <person name="Savchenko A."/>
            <person name="Shiryaev A."/>
            <person name="Soop K."/>
            <person name="Spirin V."/>
            <person name="Szebenyi C."/>
            <person name="Tomsovsky M."/>
            <person name="Tulloss R.E."/>
            <person name="Uehling J."/>
            <person name="Grigoriev I.V."/>
            <person name="Vagvolgyi C."/>
            <person name="Papp T."/>
            <person name="Martin F.M."/>
            <person name="Miettinen O."/>
            <person name="Hibbett D.S."/>
            <person name="Nagy L.G."/>
        </authorList>
    </citation>
    <scope>NUCLEOTIDE SEQUENCE [LARGE SCALE GENOMIC DNA]</scope>
    <source>
        <strain evidence="3 5">FP101781</strain>
    </source>
</reference>
<comment type="caution">
    <text evidence="3">The sequence shown here is derived from an EMBL/GenBank/DDBJ whole genome shotgun (WGS) entry which is preliminary data.</text>
</comment>
<proteinExistence type="predicted"/>
<feature type="compositionally biased region" description="Acidic residues" evidence="1">
    <location>
        <begin position="270"/>
        <end position="284"/>
    </location>
</feature>
<name>A0A4Y7SNP9_COPMI</name>
<evidence type="ECO:0000259" key="2">
    <source>
        <dbReference type="Pfam" id="PF20411"/>
    </source>
</evidence>
<feature type="region of interest" description="Disordered" evidence="1">
    <location>
        <begin position="230"/>
        <end position="284"/>
    </location>
</feature>
<organism evidence="3 5">
    <name type="scientific">Coprinellus micaceus</name>
    <name type="common">Glistening ink-cap mushroom</name>
    <name type="synonym">Coprinus micaceus</name>
    <dbReference type="NCBI Taxonomy" id="71717"/>
    <lineage>
        <taxon>Eukaryota</taxon>
        <taxon>Fungi</taxon>
        <taxon>Dikarya</taxon>
        <taxon>Basidiomycota</taxon>
        <taxon>Agaricomycotina</taxon>
        <taxon>Agaricomycetes</taxon>
        <taxon>Agaricomycetidae</taxon>
        <taxon>Agaricales</taxon>
        <taxon>Agaricineae</taxon>
        <taxon>Psathyrellaceae</taxon>
        <taxon>Coprinellus</taxon>
    </lineage>
</organism>
<evidence type="ECO:0000256" key="1">
    <source>
        <dbReference type="SAM" id="MobiDB-lite"/>
    </source>
</evidence>
<accession>A0A4Y7SNP9</accession>
<dbReference type="Proteomes" id="UP000298030">
    <property type="component" value="Unassembled WGS sequence"/>
</dbReference>
<dbReference type="EMBL" id="QPFP01000077">
    <property type="protein sequence ID" value="TEB23497.1"/>
    <property type="molecule type" value="Genomic_DNA"/>
</dbReference>
<dbReference type="Pfam" id="PF20411">
    <property type="entry name" value="DUF6697"/>
    <property type="match status" value="1"/>
</dbReference>
<feature type="compositionally biased region" description="Basic and acidic residues" evidence="1">
    <location>
        <begin position="230"/>
        <end position="240"/>
    </location>
</feature>